<dbReference type="RefSeq" id="XP_001748591.1">
    <property type="nucleotide sequence ID" value="XM_001748539.1"/>
</dbReference>
<dbReference type="PANTHER" id="PTHR12419:SF7">
    <property type="entry name" value="OTU DOMAIN-CONTAINING PROTEIN 3"/>
    <property type="match status" value="1"/>
</dbReference>
<dbReference type="Proteomes" id="UP000001357">
    <property type="component" value="Unassembled WGS sequence"/>
</dbReference>
<gene>
    <name evidence="3" type="ORF">MONBRDRAFT_10797</name>
</gene>
<dbReference type="STRING" id="81824.A9V797"/>
<dbReference type="EMBL" id="CH991565">
    <property type="protein sequence ID" value="EDQ86478.1"/>
    <property type="molecule type" value="Genomic_DNA"/>
</dbReference>
<feature type="domain" description="OTU" evidence="2">
    <location>
        <begin position="68"/>
        <end position="194"/>
    </location>
</feature>
<feature type="compositionally biased region" description="Basic residues" evidence="1">
    <location>
        <begin position="267"/>
        <end position="276"/>
    </location>
</feature>
<accession>A9V797</accession>
<dbReference type="SUPFAM" id="SSF54001">
    <property type="entry name" value="Cysteine proteinases"/>
    <property type="match status" value="1"/>
</dbReference>
<evidence type="ECO:0000313" key="3">
    <source>
        <dbReference type="EMBL" id="EDQ86478.1"/>
    </source>
</evidence>
<evidence type="ECO:0000259" key="2">
    <source>
        <dbReference type="PROSITE" id="PS50802"/>
    </source>
</evidence>
<dbReference type="eggNOG" id="KOG2605">
    <property type="taxonomic scope" value="Eukaryota"/>
</dbReference>
<dbReference type="MEROPS" id="C85.003"/>
<feature type="region of interest" description="Disordered" evidence="1">
    <location>
        <begin position="1"/>
        <end position="39"/>
    </location>
</feature>
<dbReference type="InterPro" id="IPR038765">
    <property type="entry name" value="Papain-like_cys_pep_sf"/>
</dbReference>
<feature type="region of interest" description="Disordered" evidence="1">
    <location>
        <begin position="216"/>
        <end position="306"/>
    </location>
</feature>
<dbReference type="AlphaFoldDB" id="A9V797"/>
<dbReference type="Pfam" id="PF02338">
    <property type="entry name" value="OTU"/>
    <property type="match status" value="1"/>
</dbReference>
<dbReference type="PROSITE" id="PS50802">
    <property type="entry name" value="OTU"/>
    <property type="match status" value="1"/>
</dbReference>
<dbReference type="InterPro" id="IPR003323">
    <property type="entry name" value="OTU_dom"/>
</dbReference>
<proteinExistence type="predicted"/>
<dbReference type="InterPro" id="IPR050704">
    <property type="entry name" value="Peptidase_C85-like"/>
</dbReference>
<keyword evidence="4" id="KW-1185">Reference proteome</keyword>
<dbReference type="KEGG" id="mbr:MONBRDRAFT_10797"/>
<evidence type="ECO:0000313" key="4">
    <source>
        <dbReference type="Proteomes" id="UP000001357"/>
    </source>
</evidence>
<evidence type="ECO:0000256" key="1">
    <source>
        <dbReference type="SAM" id="MobiDB-lite"/>
    </source>
</evidence>
<reference evidence="3 4" key="1">
    <citation type="journal article" date="2008" name="Nature">
        <title>The genome of the choanoflagellate Monosiga brevicollis and the origin of metazoans.</title>
        <authorList>
            <consortium name="JGI Sequencing"/>
            <person name="King N."/>
            <person name="Westbrook M.J."/>
            <person name="Young S.L."/>
            <person name="Kuo A."/>
            <person name="Abedin M."/>
            <person name="Chapman J."/>
            <person name="Fairclough S."/>
            <person name="Hellsten U."/>
            <person name="Isogai Y."/>
            <person name="Letunic I."/>
            <person name="Marr M."/>
            <person name="Pincus D."/>
            <person name="Putnam N."/>
            <person name="Rokas A."/>
            <person name="Wright K.J."/>
            <person name="Zuzow R."/>
            <person name="Dirks W."/>
            <person name="Good M."/>
            <person name="Goodstein D."/>
            <person name="Lemons D."/>
            <person name="Li W."/>
            <person name="Lyons J.B."/>
            <person name="Morris A."/>
            <person name="Nichols S."/>
            <person name="Richter D.J."/>
            <person name="Salamov A."/>
            <person name="Bork P."/>
            <person name="Lim W.A."/>
            <person name="Manning G."/>
            <person name="Miller W.T."/>
            <person name="McGinnis W."/>
            <person name="Shapiro H."/>
            <person name="Tjian R."/>
            <person name="Grigoriev I.V."/>
            <person name="Rokhsar D."/>
        </authorList>
    </citation>
    <scope>NUCLEOTIDE SEQUENCE [LARGE SCALE GENOMIC DNA]</scope>
    <source>
        <strain evidence="4">MX1 / ATCC 50154</strain>
    </source>
</reference>
<dbReference type="Gene3D" id="3.90.70.80">
    <property type="match status" value="1"/>
</dbReference>
<protein>
    <recommendedName>
        <fullName evidence="2">OTU domain-containing protein</fullName>
    </recommendedName>
</protein>
<dbReference type="CDD" id="cd22756">
    <property type="entry name" value="OTU_OTUD3-like"/>
    <property type="match status" value="1"/>
</dbReference>
<sequence>MGKGKHHHPKHAHKHKHHHMPHLPHLHHHHGDKHGKVGRLGAHHMDRHKWQGGEEERQLREQVGKLGLEVVDIEGDGNCMFRALMHQYKGTQHAHGEARARVVQYLSEHRADYEAFVEDDTSFDDYLAEMGRDRVYGDQLALVAFVQAYQVDVFVHQVGKPVWILRAAADNRPAARQMHIIYYDWEHYDALQHVSSGSHDKQDKGIFLGANDLHAGADSASEGRRAENTAPAKETSDPAPAVDRGEGKGKGKGKGHGVHERPARVSKAYKKQLKKQQRADKAKAQAEASADAPEVQLDSSVGALML</sequence>
<dbReference type="GO" id="GO:0004843">
    <property type="term" value="F:cysteine-type deubiquitinase activity"/>
    <property type="evidence" value="ECO:0000318"/>
    <property type="project" value="GO_Central"/>
</dbReference>
<dbReference type="GeneID" id="5893845"/>
<dbReference type="PANTHER" id="PTHR12419">
    <property type="entry name" value="OTU DOMAIN CONTAINING PROTEIN"/>
    <property type="match status" value="1"/>
</dbReference>
<dbReference type="OMA" id="WEPEDNC"/>
<organism evidence="3 4">
    <name type="scientific">Monosiga brevicollis</name>
    <name type="common">Choanoflagellate</name>
    <dbReference type="NCBI Taxonomy" id="81824"/>
    <lineage>
        <taxon>Eukaryota</taxon>
        <taxon>Choanoflagellata</taxon>
        <taxon>Craspedida</taxon>
        <taxon>Salpingoecidae</taxon>
        <taxon>Monosiga</taxon>
    </lineage>
</organism>
<name>A9V797_MONBE</name>
<dbReference type="InParanoid" id="A9V797"/>